<dbReference type="Pfam" id="PF12727">
    <property type="entry name" value="PBP_like"/>
    <property type="match status" value="1"/>
</dbReference>
<accession>A0ABM8WDD9</accession>
<evidence type="ECO:0000259" key="1">
    <source>
        <dbReference type="Pfam" id="PF00126"/>
    </source>
</evidence>
<organism evidence="3 4">
    <name type="scientific">Cupriavidus laharis</name>
    <dbReference type="NCBI Taxonomy" id="151654"/>
    <lineage>
        <taxon>Bacteria</taxon>
        <taxon>Pseudomonadati</taxon>
        <taxon>Pseudomonadota</taxon>
        <taxon>Betaproteobacteria</taxon>
        <taxon>Burkholderiales</taxon>
        <taxon>Burkholderiaceae</taxon>
        <taxon>Cupriavidus</taxon>
    </lineage>
</organism>
<dbReference type="InterPro" id="IPR000847">
    <property type="entry name" value="LysR_HTH_N"/>
</dbReference>
<dbReference type="InterPro" id="IPR024370">
    <property type="entry name" value="PBP_domain"/>
</dbReference>
<sequence>MVEHMTFRFDLFPVIAADDNPRANGKVFQLLKAVRETGSLHRAAREIGLSYRHAWGVMRTWEAMLGRSVLDMERGRGASLTRFGERLLRAEMRLRETIDPAVQRAMAEFIADLDDAAQPQTCVHFSGSHDPAIEVLAGALKGQAPGLQLDTVFCGSVEGLICLQERQSELAGFYVSPVQTAGSVAHLTLRKWLRPASVRLLRLAWREQGLIVAPGMAGEIHDLHDLVRTQARFVNRQRSSGTRMLFDQLLAAQGLYPDQIIGYDEPEFSNEKVAEAVHAGRAQVGFGLRMNAEALGLGFVPLTREAYYLALRKNDQTAGWMAGLLALLADPEFARRIEALPGYAMAEPAGILTPQEALPWYGTDGKEGG</sequence>
<dbReference type="InterPro" id="IPR036388">
    <property type="entry name" value="WH-like_DNA-bd_sf"/>
</dbReference>
<feature type="domain" description="PBP" evidence="2">
    <location>
        <begin position="138"/>
        <end position="328"/>
    </location>
</feature>
<dbReference type="PANTHER" id="PTHR38431">
    <property type="entry name" value="BLL2305 PROTEIN"/>
    <property type="match status" value="1"/>
</dbReference>
<dbReference type="Proteomes" id="UP000727654">
    <property type="component" value="Unassembled WGS sequence"/>
</dbReference>
<gene>
    <name evidence="3" type="ORF">LMG23992_00438</name>
</gene>
<evidence type="ECO:0000259" key="2">
    <source>
        <dbReference type="Pfam" id="PF12727"/>
    </source>
</evidence>
<evidence type="ECO:0000313" key="4">
    <source>
        <dbReference type="Proteomes" id="UP000727654"/>
    </source>
</evidence>
<feature type="domain" description="HTH lysR-type" evidence="1">
    <location>
        <begin position="28"/>
        <end position="85"/>
    </location>
</feature>
<keyword evidence="4" id="KW-1185">Reference proteome</keyword>
<evidence type="ECO:0000313" key="3">
    <source>
        <dbReference type="EMBL" id="CAG9165329.1"/>
    </source>
</evidence>
<dbReference type="Gene3D" id="1.10.10.10">
    <property type="entry name" value="Winged helix-like DNA-binding domain superfamily/Winged helix DNA-binding domain"/>
    <property type="match status" value="1"/>
</dbReference>
<dbReference type="EMBL" id="CAJZAI010000001">
    <property type="protein sequence ID" value="CAG9165329.1"/>
    <property type="molecule type" value="Genomic_DNA"/>
</dbReference>
<dbReference type="InterPro" id="IPR036390">
    <property type="entry name" value="WH_DNA-bd_sf"/>
</dbReference>
<dbReference type="Pfam" id="PF00126">
    <property type="entry name" value="HTH_1"/>
    <property type="match status" value="1"/>
</dbReference>
<dbReference type="PANTHER" id="PTHR38431:SF1">
    <property type="entry name" value="BLL2305 PROTEIN"/>
    <property type="match status" value="1"/>
</dbReference>
<evidence type="ECO:0008006" key="5">
    <source>
        <dbReference type="Google" id="ProtNLM"/>
    </source>
</evidence>
<dbReference type="SUPFAM" id="SSF46785">
    <property type="entry name" value="Winged helix' DNA-binding domain"/>
    <property type="match status" value="1"/>
</dbReference>
<reference evidence="3 4" key="1">
    <citation type="submission" date="2021-08" db="EMBL/GenBank/DDBJ databases">
        <authorList>
            <person name="Peeters C."/>
        </authorList>
    </citation>
    <scope>NUCLEOTIDE SEQUENCE [LARGE SCALE GENOMIC DNA]</scope>
    <source>
        <strain evidence="3 4">LMG 23992</strain>
    </source>
</reference>
<comment type="caution">
    <text evidence="3">The sequence shown here is derived from an EMBL/GenBank/DDBJ whole genome shotgun (WGS) entry which is preliminary data.</text>
</comment>
<name>A0ABM8WDD9_9BURK</name>
<dbReference type="SUPFAM" id="SSF53850">
    <property type="entry name" value="Periplasmic binding protein-like II"/>
    <property type="match status" value="1"/>
</dbReference>
<protein>
    <recommendedName>
        <fullName evidence="5">LysR family transcriptional regulator</fullName>
    </recommendedName>
</protein>
<proteinExistence type="predicted"/>